<reference evidence="3" key="2">
    <citation type="submission" date="2018-04" db="EMBL/GenBank/DDBJ databases">
        <authorList>
            <person name="Sheng S."/>
        </authorList>
    </citation>
    <scope>NUCLEOTIDE SEQUENCE</scope>
    <source>
        <tissue evidence="3">Ovipositor</tissue>
    </source>
</reference>
<feature type="signal peptide" evidence="1">
    <location>
        <begin position="1"/>
        <end position="24"/>
    </location>
</feature>
<evidence type="ECO:0000256" key="1">
    <source>
        <dbReference type="SAM" id="SignalP"/>
    </source>
</evidence>
<evidence type="ECO:0000313" key="2">
    <source>
        <dbReference type="EMBL" id="AQN78400.1"/>
    </source>
</evidence>
<sequence length="112" mass="13086">MRNQTVIFVALVSILSMIINTSNARDFDDLQRDGTYMIQVIDCVLGTAACDEYGEKVKALIPEALNNNCKRCNPEQKRKFKLMSAFMKMAYPDQWQQIQEKYYSNRYIHADY</sequence>
<protein>
    <submittedName>
        <fullName evidence="2 3">Chemosensory protein</fullName>
    </submittedName>
</protein>
<evidence type="ECO:0000313" key="3">
    <source>
        <dbReference type="EMBL" id="QCS38478.1"/>
    </source>
</evidence>
<dbReference type="InterPro" id="IPR005055">
    <property type="entry name" value="A10/PebIII"/>
</dbReference>
<dbReference type="InterPro" id="IPR036682">
    <property type="entry name" value="OS_D_A10/PebIII_sf"/>
</dbReference>
<name>A0A1S5VFJ0_9HYME</name>
<dbReference type="EMBL" id="MH220442">
    <property type="protein sequence ID" value="QCS38478.1"/>
    <property type="molecule type" value="mRNA"/>
</dbReference>
<proteinExistence type="evidence at transcript level"/>
<dbReference type="PANTHER" id="PTHR11257">
    <property type="entry name" value="CHEMOSENSORY PROTEIN-RELATED"/>
    <property type="match status" value="1"/>
</dbReference>
<dbReference type="SUPFAM" id="SSF100910">
    <property type="entry name" value="Chemosensory protein Csp2"/>
    <property type="match status" value="1"/>
</dbReference>
<dbReference type="Gene3D" id="1.10.2080.10">
    <property type="entry name" value="Insect odorant-binding protein A10/Ejaculatory bulb-specific protein 3"/>
    <property type="match status" value="1"/>
</dbReference>
<keyword evidence="1" id="KW-0732">Signal</keyword>
<gene>
    <name evidence="3" type="primary">CSP15</name>
</gene>
<reference evidence="2" key="1">
    <citation type="journal article" date="2017" name="Comp. Biochem. Physiol. Part D Genomics Proteomics">
        <title>Candidate chemosensory genes identified in the endoparasitoid Meteorus pulchricornis (Hymenoptera: Braconidae) by antennal transcriptome analysis.</title>
        <authorList>
            <person name="Sheng S."/>
            <person name="Liao C.W."/>
            <person name="Zheng Y."/>
            <person name="Zhou Y."/>
            <person name="Xu Y."/>
            <person name="Song W.M."/>
            <person name="He P."/>
            <person name="Zhang J."/>
            <person name="Wu F.A."/>
        </authorList>
    </citation>
    <scope>NUCLEOTIDE SEQUENCE</scope>
    <source>
        <strain evidence="2">Zhenjiang</strain>
    </source>
</reference>
<dbReference type="AlphaFoldDB" id="A0A1S5VFJ0"/>
<dbReference type="EMBL" id="KY445465">
    <property type="protein sequence ID" value="AQN78400.1"/>
    <property type="molecule type" value="mRNA"/>
</dbReference>
<accession>A0A1S5VFJ0</accession>
<organism evidence="2">
    <name type="scientific">Meteorus pulchricornis</name>
    <dbReference type="NCBI Taxonomy" id="51522"/>
    <lineage>
        <taxon>Eukaryota</taxon>
        <taxon>Metazoa</taxon>
        <taxon>Ecdysozoa</taxon>
        <taxon>Arthropoda</taxon>
        <taxon>Hexapoda</taxon>
        <taxon>Insecta</taxon>
        <taxon>Pterygota</taxon>
        <taxon>Neoptera</taxon>
        <taxon>Endopterygota</taxon>
        <taxon>Hymenoptera</taxon>
        <taxon>Apocrita</taxon>
        <taxon>Ichneumonoidea</taxon>
        <taxon>Braconidae</taxon>
        <taxon>Meteorinae</taxon>
        <taxon>Meteorus</taxon>
    </lineage>
</organism>
<dbReference type="Pfam" id="PF03392">
    <property type="entry name" value="OS-D"/>
    <property type="match status" value="1"/>
</dbReference>
<feature type="chain" id="PRO_5036025639" evidence="1">
    <location>
        <begin position="25"/>
        <end position="112"/>
    </location>
</feature>